<evidence type="ECO:0000313" key="3">
    <source>
        <dbReference type="Proteomes" id="UP000196052"/>
    </source>
</evidence>
<name>A0A1C4ECS0_9BACI</name>
<sequence>MNIKKRVITLSTSLVMLGSAPLAISAEEINKSHTDQLSIAQGERGTSGLSYSNFNLETPDYM</sequence>
<proteinExistence type="predicted"/>
<accession>A0A1C4ECS0</accession>
<dbReference type="Proteomes" id="UP000196052">
    <property type="component" value="Unassembled WGS sequence"/>
</dbReference>
<evidence type="ECO:0000313" key="2">
    <source>
        <dbReference type="EMBL" id="SCC41344.1"/>
    </source>
</evidence>
<feature type="signal peptide" evidence="1">
    <location>
        <begin position="1"/>
        <end position="25"/>
    </location>
</feature>
<organism evidence="2 3">
    <name type="scientific">Bacillus wiedmannii</name>
    <dbReference type="NCBI Taxonomy" id="1890302"/>
    <lineage>
        <taxon>Bacteria</taxon>
        <taxon>Bacillati</taxon>
        <taxon>Bacillota</taxon>
        <taxon>Bacilli</taxon>
        <taxon>Bacillales</taxon>
        <taxon>Bacillaceae</taxon>
        <taxon>Bacillus</taxon>
        <taxon>Bacillus cereus group</taxon>
    </lineage>
</organism>
<feature type="chain" id="PRO_5008691065" evidence="1">
    <location>
        <begin position="26"/>
        <end position="62"/>
    </location>
</feature>
<protein>
    <submittedName>
        <fullName evidence="2">Uncharacterized protein</fullName>
    </submittedName>
</protein>
<keyword evidence="1" id="KW-0732">Signal</keyword>
<reference evidence="3" key="1">
    <citation type="submission" date="2016-08" db="EMBL/GenBank/DDBJ databases">
        <authorList>
            <person name="Loux V."/>
            <person name="Rue O."/>
        </authorList>
    </citation>
    <scope>NUCLEOTIDE SEQUENCE [LARGE SCALE GENOMIC DNA]</scope>
    <source>
        <strain evidence="3">INRA Bc05-F1</strain>
    </source>
</reference>
<dbReference type="AlphaFoldDB" id="A0A1C4ECS0"/>
<dbReference type="EMBL" id="FMBE01000013">
    <property type="protein sequence ID" value="SCC41344.1"/>
    <property type="molecule type" value="Genomic_DNA"/>
</dbReference>
<evidence type="ECO:0000256" key="1">
    <source>
        <dbReference type="SAM" id="SignalP"/>
    </source>
</evidence>
<gene>
    <name evidence="2" type="ORF">BC05F1_03394</name>
</gene>